<dbReference type="Pfam" id="PF20231">
    <property type="entry name" value="DUF6589"/>
    <property type="match status" value="1"/>
</dbReference>
<dbReference type="VEuPathDB" id="FungiDB:PGTG_20804"/>
<dbReference type="KEGG" id="pgr:PGTG_20804"/>
<dbReference type="OrthoDB" id="2505744at2759"/>
<dbReference type="RefSeq" id="XP_003890511.1">
    <property type="nucleotide sequence ID" value="XM_003890462.1"/>
</dbReference>
<dbReference type="AlphaFoldDB" id="H6QPQ0"/>
<dbReference type="InParanoid" id="H6QPQ0"/>
<gene>
    <name evidence="2" type="ORF">PGTG_20804</name>
</gene>
<dbReference type="EMBL" id="DS178266">
    <property type="protein sequence ID" value="EHS64102.1"/>
    <property type="molecule type" value="Genomic_DNA"/>
</dbReference>
<dbReference type="Proteomes" id="UP000008783">
    <property type="component" value="Unassembled WGS sequence"/>
</dbReference>
<evidence type="ECO:0000313" key="2">
    <source>
        <dbReference type="EMBL" id="EHS64102.1"/>
    </source>
</evidence>
<dbReference type="InterPro" id="IPR046496">
    <property type="entry name" value="DUF6589"/>
</dbReference>
<protein>
    <recommendedName>
        <fullName evidence="1">DUF6589 domain-containing protein</fullName>
    </recommendedName>
</protein>
<accession>H6QPQ0</accession>
<sequence length="377" mass="42190">MFMPSATEECNWELVIKAQIADVLLKYVATPSDTKLLIPTTSPVVDQISSTQPDITMLKLMVASDNSAQGVGEVFDSLLEQTNMNVKDFSSRLQVIDGDLGTCTNVHSLRSQRVPDKHVEESLINVCTILGGSHTLWNISQAIYSKHYGNDSDSRDSGAWRFLNGLGIPANKMLDKKDYTAMIQNIQKIHTATLVHCIKTVMGTDKDPVPEDLPLISSQEVHNLIQETYKEFFSPMAQDAASGRSSPKLANLMRRLSDFATIVEGNSAMKAGDIGRLMNVWKRWAIISQGVKKLTNYLIQLPRMIILLNEILPKGLRKVISHSLLIAPSGRQKHFVAKDQHLKNQNFWLKYFFNHSGQGTDIKRLKDVYSLNVPLLN</sequence>
<reference evidence="3" key="1">
    <citation type="journal article" date="2011" name="Proc. Natl. Acad. Sci. U.S.A.">
        <title>Obligate biotrophy features unraveled by the genomic analysis of rust fungi.</title>
        <authorList>
            <person name="Duplessis S."/>
            <person name="Cuomo C.A."/>
            <person name="Lin Y.-C."/>
            <person name="Aerts A."/>
            <person name="Tisserant E."/>
            <person name="Veneault-Fourrey C."/>
            <person name="Joly D.L."/>
            <person name="Hacquard S."/>
            <person name="Amselem J."/>
            <person name="Cantarel B.L."/>
            <person name="Chiu R."/>
            <person name="Coutinho P.M."/>
            <person name="Feau N."/>
            <person name="Field M."/>
            <person name="Frey P."/>
            <person name="Gelhaye E."/>
            <person name="Goldberg J."/>
            <person name="Grabherr M.G."/>
            <person name="Kodira C.D."/>
            <person name="Kohler A."/>
            <person name="Kuees U."/>
            <person name="Lindquist E.A."/>
            <person name="Lucas S.M."/>
            <person name="Mago R."/>
            <person name="Mauceli E."/>
            <person name="Morin E."/>
            <person name="Murat C."/>
            <person name="Pangilinan J.L."/>
            <person name="Park R."/>
            <person name="Pearson M."/>
            <person name="Quesneville H."/>
            <person name="Rouhier N."/>
            <person name="Sakthikumar S."/>
            <person name="Salamov A.A."/>
            <person name="Schmutz J."/>
            <person name="Selles B."/>
            <person name="Shapiro H."/>
            <person name="Tanguay P."/>
            <person name="Tuskan G.A."/>
            <person name="Henrissat B."/>
            <person name="Van de Peer Y."/>
            <person name="Rouze P."/>
            <person name="Ellis J.G."/>
            <person name="Dodds P.N."/>
            <person name="Schein J.E."/>
            <person name="Zhong S."/>
            <person name="Hamelin R.C."/>
            <person name="Grigoriev I.V."/>
            <person name="Szabo L.J."/>
            <person name="Martin F."/>
        </authorList>
    </citation>
    <scope>NUCLEOTIDE SEQUENCE [LARGE SCALE GENOMIC DNA]</scope>
    <source>
        <strain evidence="3">CRL 75-36-700-3 / race SCCL</strain>
    </source>
</reference>
<evidence type="ECO:0000259" key="1">
    <source>
        <dbReference type="Pfam" id="PF20231"/>
    </source>
</evidence>
<name>H6QPQ0_PUCGT</name>
<evidence type="ECO:0000313" key="3">
    <source>
        <dbReference type="Proteomes" id="UP000008783"/>
    </source>
</evidence>
<dbReference type="HOGENOM" id="CLU_009176_1_1_1"/>
<proteinExistence type="predicted"/>
<keyword evidence="3" id="KW-1185">Reference proteome</keyword>
<dbReference type="GeneID" id="13542943"/>
<organism evidence="2 3">
    <name type="scientific">Puccinia graminis f. sp. tritici (strain CRL 75-36-700-3 / race SCCL)</name>
    <name type="common">Black stem rust fungus</name>
    <dbReference type="NCBI Taxonomy" id="418459"/>
    <lineage>
        <taxon>Eukaryota</taxon>
        <taxon>Fungi</taxon>
        <taxon>Dikarya</taxon>
        <taxon>Basidiomycota</taxon>
        <taxon>Pucciniomycotina</taxon>
        <taxon>Pucciniomycetes</taxon>
        <taxon>Pucciniales</taxon>
        <taxon>Pucciniaceae</taxon>
        <taxon>Puccinia</taxon>
    </lineage>
</organism>
<feature type="domain" description="DUF6589" evidence="1">
    <location>
        <begin position="2"/>
        <end position="376"/>
    </location>
</feature>